<evidence type="ECO:0000259" key="2">
    <source>
        <dbReference type="PROSITE" id="PS51384"/>
    </source>
</evidence>
<gene>
    <name evidence="3" type="ORF">F0145_13535</name>
</gene>
<evidence type="ECO:0000259" key="1">
    <source>
        <dbReference type="PROSITE" id="PS51085"/>
    </source>
</evidence>
<dbReference type="InterPro" id="IPR017927">
    <property type="entry name" value="FAD-bd_FR_type"/>
</dbReference>
<dbReference type="SUPFAM" id="SSF52343">
    <property type="entry name" value="Ferredoxin reductase-like, C-terminal NADP-linked domain"/>
    <property type="match status" value="1"/>
</dbReference>
<dbReference type="Pfam" id="PF00175">
    <property type="entry name" value="NAD_binding_1"/>
    <property type="match status" value="1"/>
</dbReference>
<feature type="domain" description="FAD-binding FR-type" evidence="2">
    <location>
        <begin position="1"/>
        <end position="106"/>
    </location>
</feature>
<evidence type="ECO:0000313" key="4">
    <source>
        <dbReference type="Proteomes" id="UP000323426"/>
    </source>
</evidence>
<comment type="caution">
    <text evidence="3">The sequence shown here is derived from an EMBL/GenBank/DDBJ whole genome shotgun (WGS) entry which is preliminary data.</text>
</comment>
<dbReference type="EMBL" id="VWSF01000009">
    <property type="protein sequence ID" value="KAA5545070.1"/>
    <property type="molecule type" value="Genomic_DNA"/>
</dbReference>
<dbReference type="GO" id="GO:0016491">
    <property type="term" value="F:oxidoreductase activity"/>
    <property type="evidence" value="ECO:0007669"/>
    <property type="project" value="InterPro"/>
</dbReference>
<dbReference type="Gene3D" id="3.40.50.80">
    <property type="entry name" value="Nucleotide-binding domain of ferredoxin-NADP reductase (FNR) module"/>
    <property type="match status" value="1"/>
</dbReference>
<dbReference type="GO" id="GO:0051537">
    <property type="term" value="F:2 iron, 2 sulfur cluster binding"/>
    <property type="evidence" value="ECO:0007669"/>
    <property type="project" value="InterPro"/>
</dbReference>
<dbReference type="InterPro" id="IPR008333">
    <property type="entry name" value="Cbr1-like_FAD-bd_dom"/>
</dbReference>
<dbReference type="PANTHER" id="PTHR47354">
    <property type="entry name" value="NADH OXIDOREDUCTASE HCR"/>
    <property type="match status" value="1"/>
</dbReference>
<accession>A0A5M6DFA8</accession>
<dbReference type="InterPro" id="IPR039261">
    <property type="entry name" value="FNR_nucleotide-bd"/>
</dbReference>
<keyword evidence="4" id="KW-1185">Reference proteome</keyword>
<dbReference type="RefSeq" id="WP_150088953.1">
    <property type="nucleotide sequence ID" value="NZ_VWSF01000009.1"/>
</dbReference>
<dbReference type="AlphaFoldDB" id="A0A5M6DFA8"/>
<dbReference type="SUPFAM" id="SSF63380">
    <property type="entry name" value="Riboflavin synthase domain-like"/>
    <property type="match status" value="1"/>
</dbReference>
<dbReference type="Pfam" id="PF00111">
    <property type="entry name" value="Fer2"/>
    <property type="match status" value="1"/>
</dbReference>
<organism evidence="3 4">
    <name type="scientific">Adhaeribacter rhizoryzae</name>
    <dbReference type="NCBI Taxonomy" id="2607907"/>
    <lineage>
        <taxon>Bacteria</taxon>
        <taxon>Pseudomonadati</taxon>
        <taxon>Bacteroidota</taxon>
        <taxon>Cytophagia</taxon>
        <taxon>Cytophagales</taxon>
        <taxon>Hymenobacteraceae</taxon>
        <taxon>Adhaeribacter</taxon>
    </lineage>
</organism>
<dbReference type="InterPro" id="IPR001041">
    <property type="entry name" value="2Fe-2S_ferredoxin-type"/>
</dbReference>
<sequence length="346" mass="38642">MNLLYKVLTITKIQEAVAGFKTFTFAQEAGNEITYEPGQYLTLVLKTQHQEIRRSYSITSVPLLGELLTIGVKRIDNGHMSRYLVDRAQPGDQILTTGAGGFFTLPPDVSTYKQLFFLAAGSGITPIFSLIKTALHVYPALSVVLIYSNHEPGTTIFREALTQLAQKFPDRFRIEFVYSNSPDLTRAHLHKDLLKQFLAAYGQANLAEILCYVCGPLNYMRMCTYALREAEVPAANIRKENFSRDKPVTPNLPPDTEPHLVTLHYQNRLYQLPVQYPVTILQAAKKQGISLPYSCEAGKCGNCVARCNTGEVWHSYNEVLTDKEIQQGLILTCVGYPIGGDVTLTI</sequence>
<dbReference type="PROSITE" id="PS51085">
    <property type="entry name" value="2FE2S_FER_2"/>
    <property type="match status" value="1"/>
</dbReference>
<dbReference type="SUPFAM" id="SSF54292">
    <property type="entry name" value="2Fe-2S ferredoxin-like"/>
    <property type="match status" value="1"/>
</dbReference>
<name>A0A5M6DFA8_9BACT</name>
<dbReference type="InterPro" id="IPR006058">
    <property type="entry name" value="2Fe2S_fd_BS"/>
</dbReference>
<dbReference type="PROSITE" id="PS51384">
    <property type="entry name" value="FAD_FR"/>
    <property type="match status" value="1"/>
</dbReference>
<dbReference type="InterPro" id="IPR017938">
    <property type="entry name" value="Riboflavin_synthase-like_b-brl"/>
</dbReference>
<dbReference type="Pfam" id="PF00970">
    <property type="entry name" value="FAD_binding_6"/>
    <property type="match status" value="1"/>
</dbReference>
<reference evidence="3 4" key="1">
    <citation type="submission" date="2019-09" db="EMBL/GenBank/DDBJ databases">
        <title>Genome sequence and assembly of Adhaeribacter sp.</title>
        <authorList>
            <person name="Chhetri G."/>
        </authorList>
    </citation>
    <scope>NUCLEOTIDE SEQUENCE [LARGE SCALE GENOMIC DNA]</scope>
    <source>
        <strain evidence="3 4">DK36</strain>
    </source>
</reference>
<dbReference type="Proteomes" id="UP000323426">
    <property type="component" value="Unassembled WGS sequence"/>
</dbReference>
<feature type="domain" description="2Fe-2S ferredoxin-type" evidence="1">
    <location>
        <begin position="259"/>
        <end position="346"/>
    </location>
</feature>
<proteinExistence type="predicted"/>
<dbReference type="PROSITE" id="PS00197">
    <property type="entry name" value="2FE2S_FER_1"/>
    <property type="match status" value="1"/>
</dbReference>
<dbReference type="PRINTS" id="PR00410">
    <property type="entry name" value="PHEHYDRXLASE"/>
</dbReference>
<protein>
    <submittedName>
        <fullName evidence="3">Ferredoxin--NADP reductase</fullName>
    </submittedName>
</protein>
<dbReference type="Gene3D" id="3.10.20.30">
    <property type="match status" value="1"/>
</dbReference>
<dbReference type="InterPro" id="IPR036010">
    <property type="entry name" value="2Fe-2S_ferredoxin-like_sf"/>
</dbReference>
<dbReference type="CDD" id="cd00207">
    <property type="entry name" value="fer2"/>
    <property type="match status" value="1"/>
</dbReference>
<dbReference type="InterPro" id="IPR001433">
    <property type="entry name" value="OxRdtase_FAD/NAD-bd"/>
</dbReference>
<dbReference type="Gene3D" id="2.40.30.10">
    <property type="entry name" value="Translation factors"/>
    <property type="match status" value="1"/>
</dbReference>
<dbReference type="InterPro" id="IPR050415">
    <property type="entry name" value="MRET"/>
</dbReference>
<dbReference type="CDD" id="cd06214">
    <property type="entry name" value="PA_degradation_oxidoreductase_like"/>
    <property type="match status" value="1"/>
</dbReference>
<dbReference type="InterPro" id="IPR012675">
    <property type="entry name" value="Beta-grasp_dom_sf"/>
</dbReference>
<evidence type="ECO:0000313" key="3">
    <source>
        <dbReference type="EMBL" id="KAA5545070.1"/>
    </source>
</evidence>
<dbReference type="PANTHER" id="PTHR47354:SF5">
    <property type="entry name" value="PROTEIN RFBI"/>
    <property type="match status" value="1"/>
</dbReference>